<protein>
    <recommendedName>
        <fullName evidence="5">DNA-binding protein</fullName>
    </recommendedName>
</protein>
<evidence type="ECO:0000313" key="4">
    <source>
        <dbReference type="Proteomes" id="UP001519362"/>
    </source>
</evidence>
<dbReference type="Pfam" id="PF18367">
    <property type="entry name" value="Rv2175c_C"/>
    <property type="match status" value="1"/>
</dbReference>
<feature type="domain" description="DNA-binding protein Rv2175c wHTH" evidence="2">
    <location>
        <begin position="8"/>
        <end position="54"/>
    </location>
</feature>
<evidence type="ECO:0000259" key="2">
    <source>
        <dbReference type="Pfam" id="PF21531"/>
    </source>
</evidence>
<dbReference type="InterPro" id="IPR041098">
    <property type="entry name" value="Rv2175c_C"/>
</dbReference>
<accession>A0ABS4ZFE5</accession>
<reference evidence="3 4" key="1">
    <citation type="submission" date="2021-03" db="EMBL/GenBank/DDBJ databases">
        <title>Sequencing the genomes of 1000 actinobacteria strains.</title>
        <authorList>
            <person name="Klenk H.-P."/>
        </authorList>
    </citation>
    <scope>NUCLEOTIDE SEQUENCE [LARGE SCALE GENOMIC DNA]</scope>
    <source>
        <strain evidence="3 4">DSM 24221</strain>
    </source>
</reference>
<dbReference type="EMBL" id="JAGIOL010000001">
    <property type="protein sequence ID" value="MBP2436004.1"/>
    <property type="molecule type" value="Genomic_DNA"/>
</dbReference>
<dbReference type="InterPro" id="IPR048576">
    <property type="entry name" value="Rv2175c_wHTH"/>
</dbReference>
<evidence type="ECO:0008006" key="5">
    <source>
        <dbReference type="Google" id="ProtNLM"/>
    </source>
</evidence>
<feature type="domain" description="Rv2175c C-terminal" evidence="1">
    <location>
        <begin position="62"/>
        <end position="115"/>
    </location>
</feature>
<dbReference type="Proteomes" id="UP001519362">
    <property type="component" value="Unassembled WGS sequence"/>
</dbReference>
<sequence length="115" mass="12872">MPEQTTTASIEWLTLPEVGERLHESPGRVKRLLDERMLIAVRHDGVWRVPALFIDGDRPLSSLRGTAILLGDIGFDDDEIVEWLFRVEESLGNAPIESLVAGRKAEVRRVAQTLA</sequence>
<proteinExistence type="predicted"/>
<comment type="caution">
    <text evidence="3">The sequence shown here is derived from an EMBL/GenBank/DDBJ whole genome shotgun (WGS) entry which is preliminary data.</text>
</comment>
<keyword evidence="4" id="KW-1185">Reference proteome</keyword>
<evidence type="ECO:0000313" key="3">
    <source>
        <dbReference type="EMBL" id="MBP2436004.1"/>
    </source>
</evidence>
<dbReference type="RefSeq" id="WP_241244990.1">
    <property type="nucleotide sequence ID" value="NZ_CP049253.1"/>
</dbReference>
<organism evidence="3 4">
    <name type="scientific">Microbacterium amylolyticum</name>
    <dbReference type="NCBI Taxonomy" id="936337"/>
    <lineage>
        <taxon>Bacteria</taxon>
        <taxon>Bacillati</taxon>
        <taxon>Actinomycetota</taxon>
        <taxon>Actinomycetes</taxon>
        <taxon>Micrococcales</taxon>
        <taxon>Microbacteriaceae</taxon>
        <taxon>Microbacterium</taxon>
    </lineage>
</organism>
<gene>
    <name evidence="3" type="ORF">JOF34_000590</name>
</gene>
<evidence type="ECO:0000259" key="1">
    <source>
        <dbReference type="Pfam" id="PF18367"/>
    </source>
</evidence>
<name>A0ABS4ZFE5_9MICO</name>
<dbReference type="Pfam" id="PF21531">
    <property type="entry name" value="Rv2175c_wHTH"/>
    <property type="match status" value="1"/>
</dbReference>